<dbReference type="InterPro" id="IPR036291">
    <property type="entry name" value="NAD(P)-bd_dom_sf"/>
</dbReference>
<evidence type="ECO:0000256" key="4">
    <source>
        <dbReference type="ARBA" id="ARBA00006753"/>
    </source>
</evidence>
<comment type="catalytic activity">
    <reaction evidence="11">
        <text>L-homoserine + NADP(+) = L-aspartate 4-semialdehyde + NADPH + H(+)</text>
        <dbReference type="Rhea" id="RHEA:15761"/>
        <dbReference type="ChEBI" id="CHEBI:15378"/>
        <dbReference type="ChEBI" id="CHEBI:57476"/>
        <dbReference type="ChEBI" id="CHEBI:57783"/>
        <dbReference type="ChEBI" id="CHEBI:58349"/>
        <dbReference type="ChEBI" id="CHEBI:537519"/>
        <dbReference type="EC" id="1.1.1.3"/>
    </reaction>
    <physiologicalReaction direction="right-to-left" evidence="11">
        <dbReference type="Rhea" id="RHEA:15763"/>
    </physiologicalReaction>
</comment>
<keyword evidence="18" id="KW-1185">Reference proteome</keyword>
<name>A0ABU7Z1J9_9GAMM</name>
<dbReference type="InterPro" id="IPR022697">
    <property type="entry name" value="HDH_short"/>
</dbReference>
<keyword evidence="10 13" id="KW-0486">Methionine biosynthesis</keyword>
<dbReference type="InterPro" id="IPR001342">
    <property type="entry name" value="HDH_cat"/>
</dbReference>
<dbReference type="PANTHER" id="PTHR43070:SF5">
    <property type="entry name" value="HOMOSERINE DEHYDROGENASE"/>
    <property type="match status" value="1"/>
</dbReference>
<dbReference type="Proteomes" id="UP001355056">
    <property type="component" value="Unassembled WGS sequence"/>
</dbReference>
<keyword evidence="8 13" id="KW-0521">NADP</keyword>
<dbReference type="SUPFAM" id="SSF55347">
    <property type="entry name" value="Glyceraldehyde-3-phosphate dehydrogenase-like, C-terminal domain"/>
    <property type="match status" value="1"/>
</dbReference>
<comment type="caution">
    <text evidence="17">The sequence shown here is derived from an EMBL/GenBank/DDBJ whole genome shotgun (WGS) entry which is preliminary data.</text>
</comment>
<keyword evidence="7 13" id="KW-0791">Threonine biosynthesis</keyword>
<evidence type="ECO:0000256" key="3">
    <source>
        <dbReference type="ARBA" id="ARBA00005062"/>
    </source>
</evidence>
<dbReference type="PROSITE" id="PS01042">
    <property type="entry name" value="HOMOSER_DHGENASE"/>
    <property type="match status" value="1"/>
</dbReference>
<evidence type="ECO:0000256" key="14">
    <source>
        <dbReference type="RuleBase" id="RU004171"/>
    </source>
</evidence>
<evidence type="ECO:0000256" key="1">
    <source>
        <dbReference type="ARBA" id="ARBA00001920"/>
    </source>
</evidence>
<keyword evidence="6 13" id="KW-0028">Amino-acid biosynthesis</keyword>
<protein>
    <recommendedName>
        <fullName evidence="5 13">Homoserine dehydrogenase</fullName>
        <shortName evidence="13">HDH</shortName>
        <ecNumber evidence="5 13">1.1.1.3</ecNumber>
    </recommendedName>
</protein>
<dbReference type="PIRSF" id="PIRSF036497">
    <property type="entry name" value="HDH_short"/>
    <property type="match status" value="1"/>
</dbReference>
<evidence type="ECO:0000259" key="16">
    <source>
        <dbReference type="Pfam" id="PF03447"/>
    </source>
</evidence>
<gene>
    <name evidence="17" type="ORF">SNE34_13695</name>
</gene>
<organism evidence="17 18">
    <name type="scientific">Novilysobacter erysipheiresistens</name>
    <dbReference type="NCBI Taxonomy" id="1749332"/>
    <lineage>
        <taxon>Bacteria</taxon>
        <taxon>Pseudomonadati</taxon>
        <taxon>Pseudomonadota</taxon>
        <taxon>Gammaproteobacteria</taxon>
        <taxon>Lysobacterales</taxon>
        <taxon>Lysobacteraceae</taxon>
        <taxon>Novilysobacter</taxon>
    </lineage>
</organism>
<feature type="domain" description="Aspartate/homoserine dehydrogenase NAD-binding" evidence="16">
    <location>
        <begin position="33"/>
        <end position="137"/>
    </location>
</feature>
<dbReference type="Pfam" id="PF03447">
    <property type="entry name" value="NAD_binding_3"/>
    <property type="match status" value="1"/>
</dbReference>
<feature type="domain" description="Homoserine dehydrogenase catalytic" evidence="15">
    <location>
        <begin position="171"/>
        <end position="371"/>
    </location>
</feature>
<evidence type="ECO:0000313" key="18">
    <source>
        <dbReference type="Proteomes" id="UP001355056"/>
    </source>
</evidence>
<dbReference type="InterPro" id="IPR011147">
    <property type="entry name" value="Bifunc_Aspkin/hSer_DH"/>
</dbReference>
<evidence type="ECO:0000259" key="15">
    <source>
        <dbReference type="Pfam" id="PF00742"/>
    </source>
</evidence>
<accession>A0ABU7Z1J9</accession>
<comment type="cofactor">
    <cofactor evidence="1">
        <name>a metal cation</name>
        <dbReference type="ChEBI" id="CHEBI:25213"/>
    </cofactor>
</comment>
<keyword evidence="9 13" id="KW-0560">Oxidoreductase</keyword>
<evidence type="ECO:0000256" key="8">
    <source>
        <dbReference type="ARBA" id="ARBA00022857"/>
    </source>
</evidence>
<dbReference type="EC" id="1.1.1.3" evidence="5 13"/>
<dbReference type="InterPro" id="IPR019811">
    <property type="entry name" value="HDH_CS"/>
</dbReference>
<reference evidence="17 18" key="1">
    <citation type="journal article" date="2016" name="Int. J. Syst. Evol. Microbiol.">
        <title>Lysobacter erysipheiresistens sp. nov., an antagonist of powdery mildew, isolated from tobacco-cultivated soil.</title>
        <authorList>
            <person name="Xie B."/>
            <person name="Li T."/>
            <person name="Lin X."/>
            <person name="Wang C.J."/>
            <person name="Chen Y.J."/>
            <person name="Liu W.J."/>
            <person name="Zhao Z.W."/>
        </authorList>
    </citation>
    <scope>NUCLEOTIDE SEQUENCE [LARGE SCALE GENOMIC DNA]</scope>
    <source>
        <strain evidence="17 18">RS-LYSO-3</strain>
    </source>
</reference>
<evidence type="ECO:0000256" key="10">
    <source>
        <dbReference type="ARBA" id="ARBA00023167"/>
    </source>
</evidence>
<evidence type="ECO:0000256" key="5">
    <source>
        <dbReference type="ARBA" id="ARBA00013213"/>
    </source>
</evidence>
<dbReference type="Gene3D" id="3.30.360.10">
    <property type="entry name" value="Dihydrodipicolinate Reductase, domain 2"/>
    <property type="match status" value="1"/>
</dbReference>
<comment type="pathway">
    <text evidence="2">Amino-acid biosynthesis; L-threonine biosynthesis; L-threonine from L-aspartate: step 3/5.</text>
</comment>
<comment type="similarity">
    <text evidence="4 13 14">Belongs to the homoserine dehydrogenase family.</text>
</comment>
<evidence type="ECO:0000313" key="17">
    <source>
        <dbReference type="EMBL" id="MEG3185062.1"/>
    </source>
</evidence>
<dbReference type="PANTHER" id="PTHR43070">
    <property type="match status" value="1"/>
</dbReference>
<evidence type="ECO:0000256" key="12">
    <source>
        <dbReference type="ARBA" id="ARBA00049031"/>
    </source>
</evidence>
<dbReference type="SUPFAM" id="SSF51735">
    <property type="entry name" value="NAD(P)-binding Rossmann-fold domains"/>
    <property type="match status" value="1"/>
</dbReference>
<proteinExistence type="inferred from homology"/>
<dbReference type="RefSeq" id="WP_332618163.1">
    <property type="nucleotide sequence ID" value="NZ_JAXGFP010000007.1"/>
</dbReference>
<dbReference type="Pfam" id="PF00742">
    <property type="entry name" value="Homoserine_dh"/>
    <property type="match status" value="1"/>
</dbReference>
<sequence>MKAVAVTRVHTRRPDAIAAVPAASPPARVALLGTGTVGTAVIERLAQWAGTPLGGGVSLVHVANSRRAASATLGMAPREAFRVMQNQPRASRLDQVPIVLHGDGAQVVVDATASATVAERHAEWLAQGIHVVTACKLGQGTGLAQWRRIRAGCLRGNTTYGDSATVGAGLPLLRSIRDLRAGGDRIHAIAGVLSGSLAWLFNHYDGLRPFSDFVREARDAGYTEPDPREDLSGEDVRRKILILARSAGVELESNEVDVESLVPATLASLARDDVDAALPLLDTPLRERFAAARKDGCKLRFIARLENIRDGKGDARVGLEALPEDHPLAGGAGTDNKVAIWSDRYRVQPLVIQGPGAGAEVTAAGLLDDVLRIVRRRRACRSGFNTR</sequence>
<evidence type="ECO:0000256" key="13">
    <source>
        <dbReference type="PIRNR" id="PIRNR036497"/>
    </source>
</evidence>
<dbReference type="Gene3D" id="3.40.50.720">
    <property type="entry name" value="NAD(P)-binding Rossmann-like Domain"/>
    <property type="match status" value="1"/>
</dbReference>
<dbReference type="InterPro" id="IPR005106">
    <property type="entry name" value="Asp/hSer_DH_NAD-bd"/>
</dbReference>
<evidence type="ECO:0000256" key="9">
    <source>
        <dbReference type="ARBA" id="ARBA00023002"/>
    </source>
</evidence>
<evidence type="ECO:0000256" key="6">
    <source>
        <dbReference type="ARBA" id="ARBA00022605"/>
    </source>
</evidence>
<dbReference type="EMBL" id="JAXGFP010000007">
    <property type="protein sequence ID" value="MEG3185062.1"/>
    <property type="molecule type" value="Genomic_DNA"/>
</dbReference>
<evidence type="ECO:0000256" key="11">
    <source>
        <dbReference type="ARBA" id="ARBA00048841"/>
    </source>
</evidence>
<evidence type="ECO:0000256" key="2">
    <source>
        <dbReference type="ARBA" id="ARBA00005056"/>
    </source>
</evidence>
<evidence type="ECO:0000256" key="7">
    <source>
        <dbReference type="ARBA" id="ARBA00022697"/>
    </source>
</evidence>
<comment type="pathway">
    <text evidence="3">Amino-acid biosynthesis; L-methionine biosynthesis via de novo pathway; L-homoserine from L-aspartate: step 3/3.</text>
</comment>
<comment type="catalytic activity">
    <reaction evidence="12">
        <text>L-homoserine + NAD(+) = L-aspartate 4-semialdehyde + NADH + H(+)</text>
        <dbReference type="Rhea" id="RHEA:15757"/>
        <dbReference type="ChEBI" id="CHEBI:15378"/>
        <dbReference type="ChEBI" id="CHEBI:57476"/>
        <dbReference type="ChEBI" id="CHEBI:57540"/>
        <dbReference type="ChEBI" id="CHEBI:57945"/>
        <dbReference type="ChEBI" id="CHEBI:537519"/>
        <dbReference type="EC" id="1.1.1.3"/>
    </reaction>
    <physiologicalReaction direction="right-to-left" evidence="12">
        <dbReference type="Rhea" id="RHEA:15759"/>
    </physiologicalReaction>
</comment>